<reference evidence="2" key="2">
    <citation type="submission" date="2022-01" db="EMBL/GenBank/DDBJ databases">
        <authorList>
            <person name="Yamashiro T."/>
            <person name="Shiraishi A."/>
            <person name="Satake H."/>
            <person name="Nakayama K."/>
        </authorList>
    </citation>
    <scope>NUCLEOTIDE SEQUENCE</scope>
</reference>
<feature type="compositionally biased region" description="Polar residues" evidence="1">
    <location>
        <begin position="69"/>
        <end position="90"/>
    </location>
</feature>
<keyword evidence="2" id="KW-0695">RNA-directed DNA polymerase</keyword>
<proteinExistence type="predicted"/>
<evidence type="ECO:0000313" key="2">
    <source>
        <dbReference type="EMBL" id="GJT18235.1"/>
    </source>
</evidence>
<keyword evidence="2" id="KW-0808">Transferase</keyword>
<dbReference type="GO" id="GO:0003964">
    <property type="term" value="F:RNA-directed DNA polymerase activity"/>
    <property type="evidence" value="ECO:0007669"/>
    <property type="project" value="UniProtKB-KW"/>
</dbReference>
<comment type="caution">
    <text evidence="2">The sequence shown here is derived from an EMBL/GenBank/DDBJ whole genome shotgun (WGS) entry which is preliminary data.</text>
</comment>
<reference evidence="2" key="1">
    <citation type="journal article" date="2022" name="Int. J. Mol. Sci.">
        <title>Draft Genome of Tanacetum Coccineum: Genomic Comparison of Closely Related Tanacetum-Family Plants.</title>
        <authorList>
            <person name="Yamashiro T."/>
            <person name="Shiraishi A."/>
            <person name="Nakayama K."/>
            <person name="Satake H."/>
        </authorList>
    </citation>
    <scope>NUCLEOTIDE SEQUENCE</scope>
</reference>
<feature type="compositionally biased region" description="Basic and acidic residues" evidence="1">
    <location>
        <begin position="271"/>
        <end position="287"/>
    </location>
</feature>
<keyword evidence="2" id="KW-0548">Nucleotidyltransferase</keyword>
<dbReference type="InterPro" id="IPR032567">
    <property type="entry name" value="RTL1-rel"/>
</dbReference>
<accession>A0ABQ5BTQ0</accession>
<evidence type="ECO:0000256" key="1">
    <source>
        <dbReference type="SAM" id="MobiDB-lite"/>
    </source>
</evidence>
<feature type="region of interest" description="Disordered" evidence="1">
    <location>
        <begin position="1"/>
        <end position="95"/>
    </location>
</feature>
<dbReference type="PANTHER" id="PTHR15503">
    <property type="entry name" value="LDOC1 RELATED"/>
    <property type="match status" value="1"/>
</dbReference>
<dbReference type="Proteomes" id="UP001151760">
    <property type="component" value="Unassembled WGS sequence"/>
</dbReference>
<dbReference type="EMBL" id="BQNB010013623">
    <property type="protein sequence ID" value="GJT18235.1"/>
    <property type="molecule type" value="Genomic_DNA"/>
</dbReference>
<feature type="region of interest" description="Disordered" evidence="1">
    <location>
        <begin position="260"/>
        <end position="287"/>
    </location>
</feature>
<protein>
    <submittedName>
        <fullName evidence="2">Reverse transcriptase domain-containing protein</fullName>
    </submittedName>
</protein>
<keyword evidence="3" id="KW-1185">Reference proteome</keyword>
<name>A0ABQ5BTQ0_9ASTR</name>
<dbReference type="CDD" id="cd00303">
    <property type="entry name" value="retropepsin_like"/>
    <property type="match status" value="1"/>
</dbReference>
<organism evidence="2 3">
    <name type="scientific">Tanacetum coccineum</name>
    <dbReference type="NCBI Taxonomy" id="301880"/>
    <lineage>
        <taxon>Eukaryota</taxon>
        <taxon>Viridiplantae</taxon>
        <taxon>Streptophyta</taxon>
        <taxon>Embryophyta</taxon>
        <taxon>Tracheophyta</taxon>
        <taxon>Spermatophyta</taxon>
        <taxon>Magnoliopsida</taxon>
        <taxon>eudicotyledons</taxon>
        <taxon>Gunneridae</taxon>
        <taxon>Pentapetalae</taxon>
        <taxon>asterids</taxon>
        <taxon>campanulids</taxon>
        <taxon>Asterales</taxon>
        <taxon>Asteraceae</taxon>
        <taxon>Asteroideae</taxon>
        <taxon>Anthemideae</taxon>
        <taxon>Anthemidinae</taxon>
        <taxon>Tanacetum</taxon>
    </lineage>
</organism>
<dbReference type="PANTHER" id="PTHR15503:SF45">
    <property type="entry name" value="RNA-DIRECTED DNA POLYMERASE HOMOLOG"/>
    <property type="match status" value="1"/>
</dbReference>
<dbReference type="Pfam" id="PF08284">
    <property type="entry name" value="RVP_2"/>
    <property type="match status" value="1"/>
</dbReference>
<sequence>MFSLVWIMPPRVMTRSSGRPAATPRGRGTGGRVGRGGRRVKEPMRRNVKPTGEPKGQGNDQGVEVNGAQVGNQGSNQGDNRNQSGTTVDDNIQGDEYDGKGGVIVYTRWIETMESVQDMSGCRDGQKVKYHTGSFVGKALTWWNYQIHTRSHEVVVSMACDDFKVLMREEFCPSKEMQKLEIELWNHAMVRVGHVAYTDRFHELDRLVPHLVTLKNRRIKRYVYSIASQIRGMVAAMEPTTIQSVVLKAGVLTDEAIRNGSIKKNPKKRGNRGEPSKDRNVRDDNKRSRNVSAFATILFDSGAHYSFVSTTFIPLLGIEPSDLGFSYEIKIAIRQLAEIDKVIKGCKLEIEGHVFDINLIPFGSRSFDVIIGMD</sequence>
<dbReference type="InterPro" id="IPR021109">
    <property type="entry name" value="Peptidase_aspartic_dom_sf"/>
</dbReference>
<dbReference type="Gene3D" id="2.40.70.10">
    <property type="entry name" value="Acid Proteases"/>
    <property type="match status" value="1"/>
</dbReference>
<gene>
    <name evidence="2" type="ORF">Tco_0876941</name>
</gene>
<evidence type="ECO:0000313" key="3">
    <source>
        <dbReference type="Proteomes" id="UP001151760"/>
    </source>
</evidence>